<feature type="transmembrane region" description="Helical" evidence="7">
    <location>
        <begin position="86"/>
        <end position="104"/>
    </location>
</feature>
<feature type="transmembrane region" description="Helical" evidence="7">
    <location>
        <begin position="308"/>
        <end position="327"/>
    </location>
</feature>
<dbReference type="EMBL" id="JBHMAG010000001">
    <property type="protein sequence ID" value="MFB9750059.1"/>
    <property type="molecule type" value="Genomic_DNA"/>
</dbReference>
<keyword evidence="10" id="KW-1185">Reference proteome</keyword>
<feature type="transmembrane region" description="Helical" evidence="7">
    <location>
        <begin position="110"/>
        <end position="132"/>
    </location>
</feature>
<reference evidence="9 10" key="1">
    <citation type="submission" date="2024-09" db="EMBL/GenBank/DDBJ databases">
        <authorList>
            <person name="Sun Q."/>
            <person name="Mori K."/>
        </authorList>
    </citation>
    <scope>NUCLEOTIDE SEQUENCE [LARGE SCALE GENOMIC DNA]</scope>
    <source>
        <strain evidence="9 10">JCM 12520</strain>
    </source>
</reference>
<feature type="transmembrane region" description="Helical" evidence="7">
    <location>
        <begin position="47"/>
        <end position="65"/>
    </location>
</feature>
<protein>
    <submittedName>
        <fullName evidence="9">MFS transporter</fullName>
    </submittedName>
</protein>
<proteinExistence type="predicted"/>
<dbReference type="PANTHER" id="PTHR23517">
    <property type="entry name" value="RESISTANCE PROTEIN MDTM, PUTATIVE-RELATED-RELATED"/>
    <property type="match status" value="1"/>
</dbReference>
<dbReference type="Gene3D" id="1.20.1250.20">
    <property type="entry name" value="MFS general substrate transporter like domains"/>
    <property type="match status" value="2"/>
</dbReference>
<evidence type="ECO:0000256" key="6">
    <source>
        <dbReference type="ARBA" id="ARBA00023136"/>
    </source>
</evidence>
<evidence type="ECO:0000256" key="2">
    <source>
        <dbReference type="ARBA" id="ARBA00022448"/>
    </source>
</evidence>
<dbReference type="InterPro" id="IPR050171">
    <property type="entry name" value="MFS_Transporters"/>
</dbReference>
<evidence type="ECO:0000256" key="5">
    <source>
        <dbReference type="ARBA" id="ARBA00022989"/>
    </source>
</evidence>
<dbReference type="InterPro" id="IPR011701">
    <property type="entry name" value="MFS"/>
</dbReference>
<evidence type="ECO:0000256" key="4">
    <source>
        <dbReference type="ARBA" id="ARBA00022692"/>
    </source>
</evidence>
<keyword evidence="2" id="KW-0813">Transport</keyword>
<feature type="transmembrane region" description="Helical" evidence="7">
    <location>
        <begin position="333"/>
        <end position="354"/>
    </location>
</feature>
<feature type="transmembrane region" description="Helical" evidence="7">
    <location>
        <begin position="279"/>
        <end position="301"/>
    </location>
</feature>
<keyword evidence="3" id="KW-1003">Cell membrane</keyword>
<name>A0ABV5VP56_9BACL</name>
<feature type="transmembrane region" description="Helical" evidence="7">
    <location>
        <begin position="397"/>
        <end position="418"/>
    </location>
</feature>
<dbReference type="PROSITE" id="PS50850">
    <property type="entry name" value="MFS"/>
    <property type="match status" value="1"/>
</dbReference>
<dbReference type="Proteomes" id="UP001589619">
    <property type="component" value="Unassembled WGS sequence"/>
</dbReference>
<evidence type="ECO:0000313" key="10">
    <source>
        <dbReference type="Proteomes" id="UP001589619"/>
    </source>
</evidence>
<gene>
    <name evidence="9" type="ORF">ACFFNY_00605</name>
</gene>
<sequence>MNRLKKLWLEQKQLFTPFVVLLLVIMFIVEFVKGAILVSILPIYMKSVLGISTFIIGWTMAFQYLGDNLFRSPVGWLIDKVGYRPVMLTGVIFTFASVIIMVTFSHYSWIILACTLLGIGTSPLWPCVITGATETVGEKAAGTMMSVIYMSWLSGVGLGPVVINFFVGETYTTAFRVLVLLTIACVVVTYFLPAHGREASLKSLIQAIRDRRAERRPSSGLWSRQSAKIRQYMTEVKHSLHVSWAFYPALFAQTFALGLLTPVLTLYARTVLHLTPSQYSMFLVAGGAVTVLFLIPVGKLVDRWGTRWFINAGLVISSLTLLTFTFVKSIPLILTLVTLLGIGYALLIPSWNAMIASVIPKEKRGAIWGFFLTIEGSGNVIGPILSGKLWDSLGYQAPFVTSGIVLAVLFVLQLFIFVNRKAMVK</sequence>
<dbReference type="RefSeq" id="WP_344910225.1">
    <property type="nucleotide sequence ID" value="NZ_BAAAYO010000008.1"/>
</dbReference>
<evidence type="ECO:0000313" key="9">
    <source>
        <dbReference type="EMBL" id="MFB9750059.1"/>
    </source>
</evidence>
<keyword evidence="6 7" id="KW-0472">Membrane</keyword>
<evidence type="ECO:0000256" key="7">
    <source>
        <dbReference type="SAM" id="Phobius"/>
    </source>
</evidence>
<dbReference type="CDD" id="cd17325">
    <property type="entry name" value="MFS_MdtG_SLC18_like"/>
    <property type="match status" value="1"/>
</dbReference>
<feature type="domain" description="Major facilitator superfamily (MFS) profile" evidence="8">
    <location>
        <begin position="19"/>
        <end position="421"/>
    </location>
</feature>
<evidence type="ECO:0000259" key="8">
    <source>
        <dbReference type="PROSITE" id="PS50850"/>
    </source>
</evidence>
<feature type="transmembrane region" description="Helical" evidence="7">
    <location>
        <begin position="244"/>
        <end position="267"/>
    </location>
</feature>
<comment type="subcellular location">
    <subcellularLocation>
        <location evidence="1">Cell membrane</location>
        <topology evidence="1">Multi-pass membrane protein</topology>
    </subcellularLocation>
</comment>
<accession>A0ABV5VP56</accession>
<dbReference type="InterPro" id="IPR020846">
    <property type="entry name" value="MFS_dom"/>
</dbReference>
<evidence type="ECO:0000256" key="3">
    <source>
        <dbReference type="ARBA" id="ARBA00022475"/>
    </source>
</evidence>
<organism evidence="9 10">
    <name type="scientific">Paenibacillus hodogayensis</name>
    <dbReference type="NCBI Taxonomy" id="279208"/>
    <lineage>
        <taxon>Bacteria</taxon>
        <taxon>Bacillati</taxon>
        <taxon>Bacillota</taxon>
        <taxon>Bacilli</taxon>
        <taxon>Bacillales</taxon>
        <taxon>Paenibacillaceae</taxon>
        <taxon>Paenibacillus</taxon>
    </lineage>
</organism>
<dbReference type="InterPro" id="IPR036259">
    <property type="entry name" value="MFS_trans_sf"/>
</dbReference>
<comment type="caution">
    <text evidence="9">The sequence shown here is derived from an EMBL/GenBank/DDBJ whole genome shotgun (WGS) entry which is preliminary data.</text>
</comment>
<feature type="transmembrane region" description="Helical" evidence="7">
    <location>
        <begin position="20"/>
        <end position="41"/>
    </location>
</feature>
<keyword evidence="4 7" id="KW-0812">Transmembrane</keyword>
<feature type="transmembrane region" description="Helical" evidence="7">
    <location>
        <begin position="366"/>
        <end position="385"/>
    </location>
</feature>
<keyword evidence="5 7" id="KW-1133">Transmembrane helix</keyword>
<dbReference type="SUPFAM" id="SSF103473">
    <property type="entry name" value="MFS general substrate transporter"/>
    <property type="match status" value="1"/>
</dbReference>
<feature type="transmembrane region" description="Helical" evidence="7">
    <location>
        <begin position="173"/>
        <end position="192"/>
    </location>
</feature>
<evidence type="ECO:0000256" key="1">
    <source>
        <dbReference type="ARBA" id="ARBA00004651"/>
    </source>
</evidence>
<dbReference type="Pfam" id="PF07690">
    <property type="entry name" value="MFS_1"/>
    <property type="match status" value="2"/>
</dbReference>
<feature type="transmembrane region" description="Helical" evidence="7">
    <location>
        <begin position="144"/>
        <end position="167"/>
    </location>
</feature>